<comment type="subcellular location">
    <subcellularLocation>
        <location evidence="10">Cytoplasm</location>
    </subcellularLocation>
    <text evidence="10">The SRP-RNC complex is targeted to the cytoplasmic membrane.</text>
</comment>
<dbReference type="InterPro" id="IPR003593">
    <property type="entry name" value="AAA+_ATPase"/>
</dbReference>
<reference evidence="12 13" key="1">
    <citation type="submission" date="2011-03" db="EMBL/GenBank/DDBJ databases">
        <title>The complete genome of Archaeoglobus veneficus SNP6.</title>
        <authorList>
            <consortium name="US DOE Joint Genome Institute (JGI-PGF)"/>
            <person name="Lucas S."/>
            <person name="Copeland A."/>
            <person name="Lapidus A."/>
            <person name="Bruce D."/>
            <person name="Goodwin L."/>
            <person name="Pitluck S."/>
            <person name="Kyrpides N."/>
            <person name="Mavromatis K."/>
            <person name="Pagani I."/>
            <person name="Ivanova N."/>
            <person name="Mikhailova N."/>
            <person name="Lu M."/>
            <person name="Detter J.C."/>
            <person name="Tapia R."/>
            <person name="Han C."/>
            <person name="Land M."/>
            <person name="Hauser L."/>
            <person name="Markowitz V."/>
            <person name="Cheng J.-F."/>
            <person name="Hugenholtz P."/>
            <person name="Woyke T."/>
            <person name="Wu D."/>
            <person name="Spring S."/>
            <person name="Brambilla E."/>
            <person name="Klenk H.-P."/>
            <person name="Eisen J.A."/>
        </authorList>
    </citation>
    <scope>NUCLEOTIDE SEQUENCE [LARGE SCALE GENOMIC DNA]</scope>
    <source>
        <strain>SNP6</strain>
    </source>
</reference>
<dbReference type="RefSeq" id="WP_013683902.1">
    <property type="nucleotide sequence ID" value="NC_015320.1"/>
</dbReference>
<dbReference type="PANTHER" id="PTHR11564">
    <property type="entry name" value="SIGNAL RECOGNITION PARTICLE 54K PROTEIN SRP54"/>
    <property type="match status" value="1"/>
</dbReference>
<dbReference type="InterPro" id="IPR036225">
    <property type="entry name" value="SRP/SRP_N"/>
</dbReference>
<dbReference type="AlphaFoldDB" id="F2KMP3"/>
<dbReference type="SMART" id="SM00962">
    <property type="entry name" value="SRP54"/>
    <property type="match status" value="1"/>
</dbReference>
<keyword evidence="6 10" id="KW-0342">GTP-binding</keyword>
<sequence>MALESLKDIVKKIARSTTVDKALVEEVVRDIQRALLKADVNVRQVKEISDAIKKRALSEDVLPTFNVREHIIRIVYEELMRGIGEGLEIPLKKAKIMLVGLQGSGKTTTAAKLAKYFKDKGMKTGVIAADTWRPAAYEQLKQLAESYGIGFYGEKENKDAVEIARNGLKALKDYDMIIIDTAGRHALEEELIDEMIEIAKATQPDYKLLVLDAAIGQLASRQAKAFHDAIGINGIIITKFDGTAKGGGALSAAREIGIPIAFIGTGEKVEDFERFDPAGFVSRLLGMGDIKALLEKVERVVSEEELDPEAFLKGTFTLKDVYKQIEAMNKMGPISKIFELLPFGFSMKVDDSMMEMTQEKMKKFRVIMDSMTEEELLNPKIIDSSRIRRIAIGSGTSPQEVKELLKYYKTMKSVMKKMKKGKFGKLPIKGLPKMGF</sequence>
<keyword evidence="13" id="KW-1185">Reference proteome</keyword>
<comment type="function">
    <text evidence="10">Involved in targeting and insertion of nascent membrane proteins into the cytoplasmic membrane. Binds to the hydrophobic signal sequence of the ribosome-nascent chain (RNC) as it emerges from the ribosomes. The SRP-RNC complex is then targeted to the cytoplasmic membrane where it interacts with the SRP receptor FtsY.</text>
</comment>
<dbReference type="GO" id="GO:0006614">
    <property type="term" value="P:SRP-dependent cotranslational protein targeting to membrane"/>
    <property type="evidence" value="ECO:0007669"/>
    <property type="project" value="InterPro"/>
</dbReference>
<dbReference type="SUPFAM" id="SSF47364">
    <property type="entry name" value="Domain of the SRP/SRP receptor G-proteins"/>
    <property type="match status" value="1"/>
</dbReference>
<evidence type="ECO:0000256" key="4">
    <source>
        <dbReference type="ARBA" id="ARBA00022801"/>
    </source>
</evidence>
<evidence type="ECO:0000256" key="5">
    <source>
        <dbReference type="ARBA" id="ARBA00022884"/>
    </source>
</evidence>
<dbReference type="HOGENOM" id="CLU_009301_6_0_2"/>
<gene>
    <name evidence="10" type="primary">srp54</name>
    <name evidence="12" type="ordered locus">Arcve_1233</name>
</gene>
<dbReference type="STRING" id="693661.Arcve_1233"/>
<evidence type="ECO:0000313" key="13">
    <source>
        <dbReference type="Proteomes" id="UP000008136"/>
    </source>
</evidence>
<keyword evidence="3 10" id="KW-0547">Nucleotide-binding</keyword>
<dbReference type="Pfam" id="PF02978">
    <property type="entry name" value="SRP_SPB"/>
    <property type="match status" value="1"/>
</dbReference>
<evidence type="ECO:0000256" key="6">
    <source>
        <dbReference type="ARBA" id="ARBA00023134"/>
    </source>
</evidence>
<evidence type="ECO:0000256" key="1">
    <source>
        <dbReference type="ARBA" id="ARBA00005450"/>
    </source>
</evidence>
<dbReference type="InterPro" id="IPR000897">
    <property type="entry name" value="SRP54_GTPase_dom"/>
</dbReference>
<dbReference type="GeneID" id="10394351"/>
<comment type="similarity">
    <text evidence="1 10">Belongs to the GTP-binding SRP family. SRP54 subfamily.</text>
</comment>
<evidence type="ECO:0000256" key="2">
    <source>
        <dbReference type="ARBA" id="ARBA00022490"/>
    </source>
</evidence>
<dbReference type="Proteomes" id="UP000008136">
    <property type="component" value="Chromosome"/>
</dbReference>
<dbReference type="PANTHER" id="PTHR11564:SF5">
    <property type="entry name" value="SIGNAL RECOGNITION PARTICLE SUBUNIT SRP54"/>
    <property type="match status" value="1"/>
</dbReference>
<dbReference type="GO" id="GO:0048500">
    <property type="term" value="C:signal recognition particle"/>
    <property type="evidence" value="ECO:0007669"/>
    <property type="project" value="UniProtKB-UniRule"/>
</dbReference>
<dbReference type="SUPFAM" id="SSF52540">
    <property type="entry name" value="P-loop containing nucleoside triphosphate hydrolases"/>
    <property type="match status" value="1"/>
</dbReference>
<dbReference type="SMART" id="SM00382">
    <property type="entry name" value="AAA"/>
    <property type="match status" value="1"/>
</dbReference>
<dbReference type="Pfam" id="PF00448">
    <property type="entry name" value="SRP54"/>
    <property type="match status" value="1"/>
</dbReference>
<dbReference type="GO" id="GO:0008312">
    <property type="term" value="F:7S RNA binding"/>
    <property type="evidence" value="ECO:0007669"/>
    <property type="project" value="UniProtKB-UniRule"/>
</dbReference>
<evidence type="ECO:0000256" key="3">
    <source>
        <dbReference type="ARBA" id="ARBA00022741"/>
    </source>
</evidence>
<dbReference type="InterPro" id="IPR013822">
    <property type="entry name" value="Signal_recog_particl_SRP54_hlx"/>
</dbReference>
<evidence type="ECO:0000313" key="12">
    <source>
        <dbReference type="EMBL" id="AEA47240.1"/>
    </source>
</evidence>
<feature type="binding site" evidence="10">
    <location>
        <begin position="238"/>
        <end position="241"/>
    </location>
    <ligand>
        <name>GTP</name>
        <dbReference type="ChEBI" id="CHEBI:37565"/>
    </ligand>
</feature>
<dbReference type="InterPro" id="IPR036891">
    <property type="entry name" value="Signal_recog_part_SRP54_M_sf"/>
</dbReference>
<evidence type="ECO:0000256" key="8">
    <source>
        <dbReference type="ARBA" id="ARBA00023274"/>
    </source>
</evidence>
<comment type="domain">
    <text evidence="10">Composed of three domains: the N-terminal N domain, which is responsible for interactions with the ribosome, the central G domain, which binds GTP, and the C-terminal M domain, which binds the RNA and the signal sequence of the RNC.</text>
</comment>
<dbReference type="SUPFAM" id="SSF47446">
    <property type="entry name" value="Signal peptide-binding domain"/>
    <property type="match status" value="1"/>
</dbReference>
<dbReference type="SMART" id="SM00963">
    <property type="entry name" value="SRP54_N"/>
    <property type="match status" value="1"/>
</dbReference>
<dbReference type="Gene3D" id="3.40.50.300">
    <property type="entry name" value="P-loop containing nucleotide triphosphate hydrolases"/>
    <property type="match status" value="1"/>
</dbReference>
<comment type="subunit">
    <text evidence="9 10">Part of the signal recognition particle protein translocation system, which is composed of SRP and FtsY. Archaeal SRP consists of a 7S RNA molecule of 300 nucleotides and two protein subunits: SRP54 and SRP19.</text>
</comment>
<dbReference type="InterPro" id="IPR022941">
    <property type="entry name" value="SRP54"/>
</dbReference>
<dbReference type="Pfam" id="PF02881">
    <property type="entry name" value="SRP54_N"/>
    <property type="match status" value="1"/>
</dbReference>
<dbReference type="Gene3D" id="1.20.120.140">
    <property type="entry name" value="Signal recognition particle SRP54, nucleotide-binding domain"/>
    <property type="match status" value="1"/>
</dbReference>
<keyword evidence="2 10" id="KW-0963">Cytoplasm</keyword>
<comment type="catalytic activity">
    <reaction evidence="10">
        <text>GTP + H2O = GDP + phosphate + H(+)</text>
        <dbReference type="Rhea" id="RHEA:19669"/>
        <dbReference type="ChEBI" id="CHEBI:15377"/>
        <dbReference type="ChEBI" id="CHEBI:15378"/>
        <dbReference type="ChEBI" id="CHEBI:37565"/>
        <dbReference type="ChEBI" id="CHEBI:43474"/>
        <dbReference type="ChEBI" id="CHEBI:58189"/>
        <dbReference type="EC" id="3.6.5.4"/>
    </reaction>
</comment>
<keyword evidence="5 10" id="KW-0694">RNA-binding</keyword>
<accession>F2KMP3</accession>
<dbReference type="EMBL" id="CP002588">
    <property type="protein sequence ID" value="AEA47240.1"/>
    <property type="molecule type" value="Genomic_DNA"/>
</dbReference>
<evidence type="ECO:0000256" key="10">
    <source>
        <dbReference type="HAMAP-Rule" id="MF_00306"/>
    </source>
</evidence>
<dbReference type="eggNOG" id="arCOG01228">
    <property type="taxonomic scope" value="Archaea"/>
</dbReference>
<dbReference type="Gene3D" id="1.10.260.30">
    <property type="entry name" value="Signal recognition particle, SRP54 subunit, M-domain"/>
    <property type="match status" value="1"/>
</dbReference>
<dbReference type="InterPro" id="IPR004125">
    <property type="entry name" value="Signal_recog_particle_SRP54_M"/>
</dbReference>
<feature type="binding site" evidence="10">
    <location>
        <begin position="100"/>
        <end position="107"/>
    </location>
    <ligand>
        <name>GTP</name>
        <dbReference type="ChEBI" id="CHEBI:37565"/>
    </ligand>
</feature>
<dbReference type="GO" id="GO:0003924">
    <property type="term" value="F:GTPase activity"/>
    <property type="evidence" value="ECO:0007669"/>
    <property type="project" value="UniProtKB-UniRule"/>
</dbReference>
<protein>
    <recommendedName>
        <fullName evidence="10">Signal recognition particle 54 kDa protein</fullName>
        <shortName evidence="10">SRP54</shortName>
        <ecNumber evidence="10">3.6.5.4</ecNumber>
    </recommendedName>
</protein>
<evidence type="ECO:0000256" key="7">
    <source>
        <dbReference type="ARBA" id="ARBA00023135"/>
    </source>
</evidence>
<organism evidence="12 13">
    <name type="scientific">Archaeoglobus veneficus (strain DSM 11195 / SNP6)</name>
    <dbReference type="NCBI Taxonomy" id="693661"/>
    <lineage>
        <taxon>Archaea</taxon>
        <taxon>Methanobacteriati</taxon>
        <taxon>Methanobacteriota</taxon>
        <taxon>Archaeoglobi</taxon>
        <taxon>Archaeoglobales</taxon>
        <taxon>Archaeoglobaceae</taxon>
        <taxon>Archaeoglobus</taxon>
    </lineage>
</organism>
<dbReference type="PROSITE" id="PS00300">
    <property type="entry name" value="SRP54"/>
    <property type="match status" value="1"/>
</dbReference>
<keyword evidence="8 10" id="KW-0687">Ribonucleoprotein</keyword>
<dbReference type="GO" id="GO:0005525">
    <property type="term" value="F:GTP binding"/>
    <property type="evidence" value="ECO:0007669"/>
    <property type="project" value="UniProtKB-UniRule"/>
</dbReference>
<dbReference type="InterPro" id="IPR042101">
    <property type="entry name" value="SRP54_N_sf"/>
</dbReference>
<dbReference type="HAMAP" id="MF_00306">
    <property type="entry name" value="SRP54"/>
    <property type="match status" value="1"/>
</dbReference>
<feature type="binding site" evidence="10">
    <location>
        <begin position="180"/>
        <end position="184"/>
    </location>
    <ligand>
        <name>GTP</name>
        <dbReference type="ChEBI" id="CHEBI:37565"/>
    </ligand>
</feature>
<feature type="domain" description="SRP54-type proteins GTP-binding" evidence="11">
    <location>
        <begin position="259"/>
        <end position="272"/>
    </location>
</feature>
<evidence type="ECO:0000256" key="9">
    <source>
        <dbReference type="ARBA" id="ARBA00064051"/>
    </source>
</evidence>
<dbReference type="InterPro" id="IPR027417">
    <property type="entry name" value="P-loop_NTPase"/>
</dbReference>
<dbReference type="EC" id="3.6.5.4" evidence="10"/>
<dbReference type="OrthoDB" id="52849at2157"/>
<keyword evidence="7 10" id="KW-0733">Signal recognition particle</keyword>
<proteinExistence type="inferred from homology"/>
<keyword evidence="4 10" id="KW-0378">Hydrolase</keyword>
<evidence type="ECO:0000259" key="11">
    <source>
        <dbReference type="PROSITE" id="PS00300"/>
    </source>
</evidence>
<dbReference type="FunFam" id="3.40.50.300:FF:000022">
    <property type="entry name" value="Signal recognition particle 54 kDa subunit"/>
    <property type="match status" value="1"/>
</dbReference>
<dbReference type="CDD" id="cd17875">
    <property type="entry name" value="SRP54_G"/>
    <property type="match status" value="1"/>
</dbReference>
<name>F2KMP3_ARCVS</name>
<dbReference type="KEGG" id="ave:Arcve_1233"/>